<keyword evidence="4" id="KW-1185">Reference proteome</keyword>
<evidence type="ECO:0000313" key="4">
    <source>
        <dbReference type="Proteomes" id="UP001064632"/>
    </source>
</evidence>
<dbReference type="Pfam" id="PF01713">
    <property type="entry name" value="Smr"/>
    <property type="match status" value="1"/>
</dbReference>
<proteinExistence type="predicted"/>
<reference evidence="3" key="1">
    <citation type="submission" date="2022-09" db="EMBL/GenBank/DDBJ databases">
        <title>Tahibacter sp. nov., isolated from a fresh water.</title>
        <authorList>
            <person name="Baek J.H."/>
            <person name="Lee J.K."/>
            <person name="Kim J.M."/>
            <person name="Jeon C.O."/>
        </authorList>
    </citation>
    <scope>NUCLEOTIDE SEQUENCE</scope>
    <source>
        <strain evidence="3">W38</strain>
    </source>
</reference>
<organism evidence="3 4">
    <name type="scientific">Tahibacter amnicola</name>
    <dbReference type="NCBI Taxonomy" id="2976241"/>
    <lineage>
        <taxon>Bacteria</taxon>
        <taxon>Pseudomonadati</taxon>
        <taxon>Pseudomonadota</taxon>
        <taxon>Gammaproteobacteria</taxon>
        <taxon>Lysobacterales</taxon>
        <taxon>Rhodanobacteraceae</taxon>
        <taxon>Tahibacter</taxon>
    </lineage>
</organism>
<dbReference type="Proteomes" id="UP001064632">
    <property type="component" value="Chromosome"/>
</dbReference>
<evidence type="ECO:0000313" key="3">
    <source>
        <dbReference type="EMBL" id="UXI69712.1"/>
    </source>
</evidence>
<dbReference type="SMART" id="SM00463">
    <property type="entry name" value="SMR"/>
    <property type="match status" value="1"/>
</dbReference>
<dbReference type="InterPro" id="IPR002625">
    <property type="entry name" value="Smr_dom"/>
</dbReference>
<feature type="region of interest" description="Disordered" evidence="1">
    <location>
        <begin position="21"/>
        <end position="46"/>
    </location>
</feature>
<gene>
    <name evidence="3" type="ORF">N4264_08790</name>
</gene>
<evidence type="ECO:0000259" key="2">
    <source>
        <dbReference type="PROSITE" id="PS50828"/>
    </source>
</evidence>
<name>A0ABY6BJR6_9GAMM</name>
<sequence>MRKRPASPAPPPITEEDRRLFQDAIGPVRPHTPPEAPGIVPERPAPEPRQFWLDEARVRDELLDMPIDPAEMEIGEELSYLRDGYRPELLKRLKRGAFSIADEMDLHQMTAEVARSAIVTFLADARHRGLTCVKLIHGKGLRSRPGGPVIKRLVDRMLRQRDDVVAFASARPELGGTGATVVLLRHR</sequence>
<feature type="domain" description="Smr" evidence="2">
    <location>
        <begin position="104"/>
        <end position="185"/>
    </location>
</feature>
<protein>
    <submittedName>
        <fullName evidence="3">Smr/MutS family protein</fullName>
    </submittedName>
</protein>
<evidence type="ECO:0000256" key="1">
    <source>
        <dbReference type="SAM" id="MobiDB-lite"/>
    </source>
</evidence>
<dbReference type="SUPFAM" id="SSF160443">
    <property type="entry name" value="SMR domain-like"/>
    <property type="match status" value="1"/>
</dbReference>
<dbReference type="PANTHER" id="PTHR35562:SF2">
    <property type="entry name" value="DNA ENDONUCLEASE SMRA-RELATED"/>
    <property type="match status" value="1"/>
</dbReference>
<dbReference type="Gene3D" id="3.30.1370.110">
    <property type="match status" value="1"/>
</dbReference>
<dbReference type="RefSeq" id="WP_261696665.1">
    <property type="nucleotide sequence ID" value="NZ_CP104694.1"/>
</dbReference>
<accession>A0ABY6BJR6</accession>
<dbReference type="PANTHER" id="PTHR35562">
    <property type="entry name" value="DNA ENDONUCLEASE SMRA-RELATED"/>
    <property type="match status" value="1"/>
</dbReference>
<dbReference type="EMBL" id="CP104694">
    <property type="protein sequence ID" value="UXI69712.1"/>
    <property type="molecule type" value="Genomic_DNA"/>
</dbReference>
<dbReference type="PROSITE" id="PS50828">
    <property type="entry name" value="SMR"/>
    <property type="match status" value="1"/>
</dbReference>
<dbReference type="InterPro" id="IPR036063">
    <property type="entry name" value="Smr_dom_sf"/>
</dbReference>